<feature type="domain" description="RNase H type-1" evidence="1">
    <location>
        <begin position="2"/>
        <end position="80"/>
    </location>
</feature>
<dbReference type="AlphaFoldDB" id="A0A392Q503"/>
<reference evidence="2 3" key="1">
    <citation type="journal article" date="2018" name="Front. Plant Sci.">
        <title>Red Clover (Trifolium pratense) and Zigzag Clover (T. medium) - A Picture of Genomic Similarities and Differences.</title>
        <authorList>
            <person name="Dluhosova J."/>
            <person name="Istvanek J."/>
            <person name="Nedelnik J."/>
            <person name="Repkova J."/>
        </authorList>
    </citation>
    <scope>NUCLEOTIDE SEQUENCE [LARGE SCALE GENOMIC DNA]</scope>
    <source>
        <strain evidence="3">cv. 10/8</strain>
        <tissue evidence="2">Leaf</tissue>
    </source>
</reference>
<dbReference type="InterPro" id="IPR036397">
    <property type="entry name" value="RNaseH_sf"/>
</dbReference>
<proteinExistence type="predicted"/>
<dbReference type="GO" id="GO:0003676">
    <property type="term" value="F:nucleic acid binding"/>
    <property type="evidence" value="ECO:0007669"/>
    <property type="project" value="InterPro"/>
</dbReference>
<protein>
    <recommendedName>
        <fullName evidence="1">RNase H type-1 domain-containing protein</fullName>
    </recommendedName>
</protein>
<keyword evidence="3" id="KW-1185">Reference proteome</keyword>
<dbReference type="InterPro" id="IPR002156">
    <property type="entry name" value="RNaseH_domain"/>
</dbReference>
<sequence length="82" mass="9099">MGQFVMAGILWNHGQCSIIEGEARALLEAMKEMELRGITHVIFEIDSKSVVDAVHNIHGENSEFSSLTCNIKNVLSHNSNFV</sequence>
<evidence type="ECO:0000259" key="1">
    <source>
        <dbReference type="Pfam" id="PF13456"/>
    </source>
</evidence>
<dbReference type="Pfam" id="PF13456">
    <property type="entry name" value="RVT_3"/>
    <property type="match status" value="1"/>
</dbReference>
<dbReference type="GO" id="GO:0004523">
    <property type="term" value="F:RNA-DNA hybrid ribonuclease activity"/>
    <property type="evidence" value="ECO:0007669"/>
    <property type="project" value="InterPro"/>
</dbReference>
<dbReference type="EMBL" id="LXQA010114970">
    <property type="protein sequence ID" value="MCI19473.1"/>
    <property type="molecule type" value="Genomic_DNA"/>
</dbReference>
<comment type="caution">
    <text evidence="2">The sequence shown here is derived from an EMBL/GenBank/DDBJ whole genome shotgun (WGS) entry which is preliminary data.</text>
</comment>
<dbReference type="Gene3D" id="3.30.420.10">
    <property type="entry name" value="Ribonuclease H-like superfamily/Ribonuclease H"/>
    <property type="match status" value="1"/>
</dbReference>
<dbReference type="SUPFAM" id="SSF53098">
    <property type="entry name" value="Ribonuclease H-like"/>
    <property type="match status" value="1"/>
</dbReference>
<evidence type="ECO:0000313" key="3">
    <source>
        <dbReference type="Proteomes" id="UP000265520"/>
    </source>
</evidence>
<feature type="non-terminal residue" evidence="2">
    <location>
        <position position="82"/>
    </location>
</feature>
<evidence type="ECO:0000313" key="2">
    <source>
        <dbReference type="EMBL" id="MCI19473.1"/>
    </source>
</evidence>
<accession>A0A392Q503</accession>
<organism evidence="2 3">
    <name type="scientific">Trifolium medium</name>
    <dbReference type="NCBI Taxonomy" id="97028"/>
    <lineage>
        <taxon>Eukaryota</taxon>
        <taxon>Viridiplantae</taxon>
        <taxon>Streptophyta</taxon>
        <taxon>Embryophyta</taxon>
        <taxon>Tracheophyta</taxon>
        <taxon>Spermatophyta</taxon>
        <taxon>Magnoliopsida</taxon>
        <taxon>eudicotyledons</taxon>
        <taxon>Gunneridae</taxon>
        <taxon>Pentapetalae</taxon>
        <taxon>rosids</taxon>
        <taxon>fabids</taxon>
        <taxon>Fabales</taxon>
        <taxon>Fabaceae</taxon>
        <taxon>Papilionoideae</taxon>
        <taxon>50 kb inversion clade</taxon>
        <taxon>NPAAA clade</taxon>
        <taxon>Hologalegina</taxon>
        <taxon>IRL clade</taxon>
        <taxon>Trifolieae</taxon>
        <taxon>Trifolium</taxon>
    </lineage>
</organism>
<name>A0A392Q503_9FABA</name>
<dbReference type="Proteomes" id="UP000265520">
    <property type="component" value="Unassembled WGS sequence"/>
</dbReference>
<dbReference type="InterPro" id="IPR012337">
    <property type="entry name" value="RNaseH-like_sf"/>
</dbReference>